<dbReference type="GO" id="GO:0051539">
    <property type="term" value="F:4 iron, 4 sulfur cluster binding"/>
    <property type="evidence" value="ECO:0007669"/>
    <property type="project" value="UniProtKB-KW"/>
</dbReference>
<dbReference type="InterPro" id="IPR004453">
    <property type="entry name" value="QueG"/>
</dbReference>
<reference evidence="10" key="1">
    <citation type="submission" date="2020-10" db="EMBL/GenBank/DDBJ databases">
        <authorList>
            <person name="Gilroy R."/>
        </authorList>
    </citation>
    <scope>NUCLEOTIDE SEQUENCE</scope>
    <source>
        <strain evidence="10">15467</strain>
    </source>
</reference>
<sequence>MNEANLYQKITELAKDLGFVSAGVAEVCPIEEEFTLYENAMESGCFADMEYLKRNCHIRKDPGELLEGARSILVFLAPYGSRTATPEREIEFRDGIVERYKVAQYALGRDYHKVIRKKLTVILDYIKNQVSEARGRVFADTAPILERIWGVRAGLGFIGKNNFLISKEAGIRNFIGIIVTDVDFAKAYCNTYLKSHCGECMRCIESCPTGALSPYRLDAGKCISYLTIEKRGSNIELNRSMAKERDGWIFGCDACMNACPWNSRNREGWNEFKPQQETIPAAHLRRR</sequence>
<dbReference type="EMBL" id="JADINB010000143">
    <property type="protein sequence ID" value="MBO8429593.1"/>
    <property type="molecule type" value="Genomic_DNA"/>
</dbReference>
<evidence type="ECO:0000256" key="7">
    <source>
        <dbReference type="ARBA" id="ARBA00023004"/>
    </source>
</evidence>
<keyword evidence="2" id="KW-0963">Cytoplasm</keyword>
<evidence type="ECO:0000256" key="2">
    <source>
        <dbReference type="ARBA" id="ARBA00022490"/>
    </source>
</evidence>
<evidence type="ECO:0000256" key="6">
    <source>
        <dbReference type="ARBA" id="ARBA00023002"/>
    </source>
</evidence>
<dbReference type="Pfam" id="PF08331">
    <property type="entry name" value="QueG_DUF1730"/>
    <property type="match status" value="1"/>
</dbReference>
<dbReference type="GO" id="GO:0046872">
    <property type="term" value="F:metal ion binding"/>
    <property type="evidence" value="ECO:0007669"/>
    <property type="project" value="UniProtKB-KW"/>
</dbReference>
<evidence type="ECO:0000313" key="10">
    <source>
        <dbReference type="EMBL" id="MBO8429593.1"/>
    </source>
</evidence>
<evidence type="ECO:0000256" key="8">
    <source>
        <dbReference type="ARBA" id="ARBA00023014"/>
    </source>
</evidence>
<dbReference type="PANTHER" id="PTHR30002">
    <property type="entry name" value="EPOXYQUEUOSINE REDUCTASE"/>
    <property type="match status" value="1"/>
</dbReference>
<organism evidence="10 11">
    <name type="scientific">Candidatus Egerieousia excrementavium</name>
    <dbReference type="NCBI Taxonomy" id="2840778"/>
    <lineage>
        <taxon>Bacteria</taxon>
        <taxon>Pseudomonadati</taxon>
        <taxon>Bacteroidota</taxon>
        <taxon>Bacteroidia</taxon>
        <taxon>Bacteroidales</taxon>
        <taxon>Candidatus Egerieousia</taxon>
    </lineage>
</organism>
<dbReference type="PROSITE" id="PS51379">
    <property type="entry name" value="4FE4S_FER_2"/>
    <property type="match status" value="1"/>
</dbReference>
<dbReference type="InterPro" id="IPR017900">
    <property type="entry name" value="4Fe4S_Fe_S_CS"/>
</dbReference>
<dbReference type="Proteomes" id="UP000823635">
    <property type="component" value="Unassembled WGS sequence"/>
</dbReference>
<name>A0A9D9GZE3_9BACT</name>
<dbReference type="Gene3D" id="3.30.70.20">
    <property type="match status" value="1"/>
</dbReference>
<evidence type="ECO:0000256" key="3">
    <source>
        <dbReference type="ARBA" id="ARBA00022694"/>
    </source>
</evidence>
<evidence type="ECO:0000313" key="11">
    <source>
        <dbReference type="Proteomes" id="UP000823635"/>
    </source>
</evidence>
<dbReference type="AlphaFoldDB" id="A0A9D9GZE3"/>
<dbReference type="NCBIfam" id="TIGR00276">
    <property type="entry name" value="tRNA epoxyqueuosine(34) reductase QueG"/>
    <property type="match status" value="1"/>
</dbReference>
<dbReference type="EC" id="1.17.99.6" evidence="10"/>
<keyword evidence="1" id="KW-0004">4Fe-4S</keyword>
<dbReference type="Pfam" id="PF13484">
    <property type="entry name" value="Fer4_16"/>
    <property type="match status" value="1"/>
</dbReference>
<proteinExistence type="predicted"/>
<keyword evidence="3" id="KW-0819">tRNA processing</keyword>
<dbReference type="GO" id="GO:0052693">
    <property type="term" value="F:epoxyqueuosine reductase activity"/>
    <property type="evidence" value="ECO:0007669"/>
    <property type="project" value="UniProtKB-EC"/>
</dbReference>
<dbReference type="PROSITE" id="PS00198">
    <property type="entry name" value="4FE4S_FER_1"/>
    <property type="match status" value="1"/>
</dbReference>
<dbReference type="PANTHER" id="PTHR30002:SF4">
    <property type="entry name" value="EPOXYQUEUOSINE REDUCTASE"/>
    <property type="match status" value="1"/>
</dbReference>
<protein>
    <submittedName>
        <fullName evidence="10">tRNA epoxyqueuosine(34) reductase QueG</fullName>
        <ecNumber evidence="10">1.17.99.6</ecNumber>
    </submittedName>
</protein>
<keyword evidence="7" id="KW-0408">Iron</keyword>
<keyword evidence="6 10" id="KW-0560">Oxidoreductase</keyword>
<evidence type="ECO:0000256" key="4">
    <source>
        <dbReference type="ARBA" id="ARBA00022723"/>
    </source>
</evidence>
<dbReference type="InterPro" id="IPR013542">
    <property type="entry name" value="QueG_DUF1730"/>
</dbReference>
<evidence type="ECO:0000256" key="5">
    <source>
        <dbReference type="ARBA" id="ARBA00022785"/>
    </source>
</evidence>
<gene>
    <name evidence="10" type="primary">queG</name>
    <name evidence="10" type="ORF">IAC68_06665</name>
</gene>
<keyword evidence="4" id="KW-0479">Metal-binding</keyword>
<keyword evidence="8" id="KW-0411">Iron-sulfur</keyword>
<dbReference type="InterPro" id="IPR017896">
    <property type="entry name" value="4Fe4S_Fe-S-bd"/>
</dbReference>
<accession>A0A9D9GZE3</accession>
<evidence type="ECO:0000259" key="9">
    <source>
        <dbReference type="PROSITE" id="PS51379"/>
    </source>
</evidence>
<dbReference type="SUPFAM" id="SSF46548">
    <property type="entry name" value="alpha-helical ferredoxin"/>
    <property type="match status" value="1"/>
</dbReference>
<reference evidence="10" key="2">
    <citation type="journal article" date="2021" name="PeerJ">
        <title>Extensive microbial diversity within the chicken gut microbiome revealed by metagenomics and culture.</title>
        <authorList>
            <person name="Gilroy R."/>
            <person name="Ravi A."/>
            <person name="Getino M."/>
            <person name="Pursley I."/>
            <person name="Horton D.L."/>
            <person name="Alikhan N.F."/>
            <person name="Baker D."/>
            <person name="Gharbi K."/>
            <person name="Hall N."/>
            <person name="Watson M."/>
            <person name="Adriaenssens E.M."/>
            <person name="Foster-Nyarko E."/>
            <person name="Jarju S."/>
            <person name="Secka A."/>
            <person name="Antonio M."/>
            <person name="Oren A."/>
            <person name="Chaudhuri R.R."/>
            <person name="La Ragione R."/>
            <person name="Hildebrand F."/>
            <person name="Pallen M.J."/>
        </authorList>
    </citation>
    <scope>NUCLEOTIDE SEQUENCE</scope>
    <source>
        <strain evidence="10">15467</strain>
    </source>
</reference>
<dbReference type="GO" id="GO:0008616">
    <property type="term" value="P:tRNA queuosine(34) biosynthetic process"/>
    <property type="evidence" value="ECO:0007669"/>
    <property type="project" value="UniProtKB-KW"/>
</dbReference>
<evidence type="ECO:0000256" key="1">
    <source>
        <dbReference type="ARBA" id="ARBA00022485"/>
    </source>
</evidence>
<feature type="domain" description="4Fe-4S ferredoxin-type" evidence="9">
    <location>
        <begin position="188"/>
        <end position="217"/>
    </location>
</feature>
<comment type="caution">
    <text evidence="10">The sequence shown here is derived from an EMBL/GenBank/DDBJ whole genome shotgun (WGS) entry which is preliminary data.</text>
</comment>
<keyword evidence="5" id="KW-0671">Queuosine biosynthesis</keyword>